<accession>A0ABV3FWH4</accession>
<evidence type="ECO:0000313" key="3">
    <source>
        <dbReference type="Proteomes" id="UP001551695"/>
    </source>
</evidence>
<comment type="caution">
    <text evidence="2">The sequence shown here is derived from an EMBL/GenBank/DDBJ whole genome shotgun (WGS) entry which is preliminary data.</text>
</comment>
<dbReference type="EMBL" id="JBFAKC010000008">
    <property type="protein sequence ID" value="MEV0709776.1"/>
    <property type="molecule type" value="Genomic_DNA"/>
</dbReference>
<evidence type="ECO:0000256" key="1">
    <source>
        <dbReference type="SAM" id="Phobius"/>
    </source>
</evidence>
<dbReference type="RefSeq" id="WP_357785507.1">
    <property type="nucleotide sequence ID" value="NZ_JBFAKC010000008.1"/>
</dbReference>
<keyword evidence="1" id="KW-0472">Membrane</keyword>
<reference evidence="2 3" key="1">
    <citation type="submission" date="2024-06" db="EMBL/GenBank/DDBJ databases">
        <title>The Natural Products Discovery Center: Release of the First 8490 Sequenced Strains for Exploring Actinobacteria Biosynthetic Diversity.</title>
        <authorList>
            <person name="Kalkreuter E."/>
            <person name="Kautsar S.A."/>
            <person name="Yang D."/>
            <person name="Bader C.D."/>
            <person name="Teijaro C.N."/>
            <person name="Fluegel L."/>
            <person name="Davis C.M."/>
            <person name="Simpson J.R."/>
            <person name="Lauterbach L."/>
            <person name="Steele A.D."/>
            <person name="Gui C."/>
            <person name="Meng S."/>
            <person name="Li G."/>
            <person name="Viehrig K."/>
            <person name="Ye F."/>
            <person name="Su P."/>
            <person name="Kiefer A.F."/>
            <person name="Nichols A."/>
            <person name="Cepeda A.J."/>
            <person name="Yan W."/>
            <person name="Fan B."/>
            <person name="Jiang Y."/>
            <person name="Adhikari A."/>
            <person name="Zheng C.-J."/>
            <person name="Schuster L."/>
            <person name="Cowan T.M."/>
            <person name="Smanski M.J."/>
            <person name="Chevrette M.G."/>
            <person name="De Carvalho L.P.S."/>
            <person name="Shen B."/>
        </authorList>
    </citation>
    <scope>NUCLEOTIDE SEQUENCE [LARGE SCALE GENOMIC DNA]</scope>
    <source>
        <strain evidence="2 3">NPDC050403</strain>
    </source>
</reference>
<evidence type="ECO:0008006" key="4">
    <source>
        <dbReference type="Google" id="ProtNLM"/>
    </source>
</evidence>
<feature type="transmembrane region" description="Helical" evidence="1">
    <location>
        <begin position="108"/>
        <end position="128"/>
    </location>
</feature>
<feature type="transmembrane region" description="Helical" evidence="1">
    <location>
        <begin position="56"/>
        <end position="74"/>
    </location>
</feature>
<keyword evidence="3" id="KW-1185">Reference proteome</keyword>
<protein>
    <recommendedName>
        <fullName evidence="4">Integral membrane protein</fullName>
    </recommendedName>
</protein>
<sequence length="163" mass="16986">MPYEDYPPYPSTDSSQYPPDRYAGIPIPPHMTGGQYGDPWSSHLATMPGTVRTAQIIAWIMGALGIVFIGVAMAARGGEFAGQIAAGFLLPIGLSGCAFNFGSGKNGLRITAIVVASLQGLFSLGGMATMQPPGLLGIVTGVTIACLLAGKSAKQWFSRPRLI</sequence>
<gene>
    <name evidence="2" type="ORF">AB0I48_19610</name>
</gene>
<keyword evidence="1" id="KW-0812">Transmembrane</keyword>
<organism evidence="2 3">
    <name type="scientific">Nocardia aurea</name>
    <dbReference type="NCBI Taxonomy" id="2144174"/>
    <lineage>
        <taxon>Bacteria</taxon>
        <taxon>Bacillati</taxon>
        <taxon>Actinomycetota</taxon>
        <taxon>Actinomycetes</taxon>
        <taxon>Mycobacteriales</taxon>
        <taxon>Nocardiaceae</taxon>
        <taxon>Nocardia</taxon>
    </lineage>
</organism>
<evidence type="ECO:0000313" key="2">
    <source>
        <dbReference type="EMBL" id="MEV0709776.1"/>
    </source>
</evidence>
<feature type="transmembrane region" description="Helical" evidence="1">
    <location>
        <begin position="134"/>
        <end position="153"/>
    </location>
</feature>
<dbReference type="Proteomes" id="UP001551695">
    <property type="component" value="Unassembled WGS sequence"/>
</dbReference>
<keyword evidence="1" id="KW-1133">Transmembrane helix</keyword>
<name>A0ABV3FWH4_9NOCA</name>
<proteinExistence type="predicted"/>
<feature type="transmembrane region" description="Helical" evidence="1">
    <location>
        <begin position="80"/>
        <end position="101"/>
    </location>
</feature>